<evidence type="ECO:0000256" key="1">
    <source>
        <dbReference type="SAM" id="SignalP"/>
    </source>
</evidence>
<dbReference type="Gene3D" id="3.40.50.200">
    <property type="entry name" value="Peptidase S8/S53 domain"/>
    <property type="match status" value="1"/>
</dbReference>
<keyword evidence="1" id="KW-0732">Signal</keyword>
<evidence type="ECO:0008006" key="4">
    <source>
        <dbReference type="Google" id="ProtNLM"/>
    </source>
</evidence>
<gene>
    <name evidence="2" type="ORF">Dda_6427</name>
</gene>
<dbReference type="EMBL" id="JAQGDS010000008">
    <property type="protein sequence ID" value="KAJ6258387.1"/>
    <property type="molecule type" value="Genomic_DNA"/>
</dbReference>
<dbReference type="GO" id="GO:0004252">
    <property type="term" value="F:serine-type endopeptidase activity"/>
    <property type="evidence" value="ECO:0007669"/>
    <property type="project" value="InterPro"/>
</dbReference>
<keyword evidence="3" id="KW-1185">Reference proteome</keyword>
<evidence type="ECO:0000313" key="3">
    <source>
        <dbReference type="Proteomes" id="UP001221413"/>
    </source>
</evidence>
<comment type="caution">
    <text evidence="2">The sequence shown here is derived from an EMBL/GenBank/DDBJ whole genome shotgun (WGS) entry which is preliminary data.</text>
</comment>
<organism evidence="2 3">
    <name type="scientific">Drechslerella dactyloides</name>
    <name type="common">Nematode-trapping fungus</name>
    <name type="synonym">Arthrobotrys dactyloides</name>
    <dbReference type="NCBI Taxonomy" id="74499"/>
    <lineage>
        <taxon>Eukaryota</taxon>
        <taxon>Fungi</taxon>
        <taxon>Dikarya</taxon>
        <taxon>Ascomycota</taxon>
        <taxon>Pezizomycotina</taxon>
        <taxon>Orbiliomycetes</taxon>
        <taxon>Orbiliales</taxon>
        <taxon>Orbiliaceae</taxon>
        <taxon>Drechslerella</taxon>
    </lineage>
</organism>
<accession>A0AAD6IXT5</accession>
<evidence type="ECO:0000313" key="2">
    <source>
        <dbReference type="EMBL" id="KAJ6258387.1"/>
    </source>
</evidence>
<dbReference type="AlphaFoldDB" id="A0AAD6IXT5"/>
<dbReference type="Proteomes" id="UP001221413">
    <property type="component" value="Unassembled WGS sequence"/>
</dbReference>
<sequence>MVLFYETPSRLQPTFRKMKLERALASLVFLLIFIPASLAFPAGGSDDDDDMTDAASPGSASSLLGGILGWNAEVEENWSEDKLINVVVILKHEHWTDRRVINEIRVLFASILDPPKNADAGGDPGEGMYVPEIETFGVPWILVRAKYHKVAKVILRDFVTMDNERVRIGVSDYLETWGFINAEDDLFHNKMAPEEWEAFSGRDKNANTQLRPVDSVTVGSLRQNTAAITYPGNGMAAFEDFIYHSKPPDANFDDWKEEEVYWYPGTEGEGVDIWVLDSGLASSAHLSREFNQAFERRRIKGWFFAGGTMIKKLRVDSLWRMGDVHENYVGTKVIAKITGRLITEQLTFEVLADIAKSFILGRRNGYARKANVYIGVIYDYLGRTSPIYLVDVLMKTFENVKTGIERNSTYKAIVNIPSDVMAFHRIADELDMYTELTLTEKKYIDAYSRIASMVLKKFADFRDNVILVTGTGNGNRGWPIMNWPAKDGGTIPNLVVVGHANEKSRIGAWSAAPYVHVYANAEVYTFPLFGISEDRRAQVHLQRNGVWAYFPESGIDYGKLS</sequence>
<protein>
    <recommendedName>
        <fullName evidence="4">Gingipain domain-containing protein</fullName>
    </recommendedName>
</protein>
<dbReference type="SUPFAM" id="SSF52743">
    <property type="entry name" value="Subtilisin-like"/>
    <property type="match status" value="1"/>
</dbReference>
<feature type="chain" id="PRO_5042041317" description="Gingipain domain-containing protein" evidence="1">
    <location>
        <begin position="40"/>
        <end position="561"/>
    </location>
</feature>
<feature type="signal peptide" evidence="1">
    <location>
        <begin position="1"/>
        <end position="39"/>
    </location>
</feature>
<reference evidence="2" key="1">
    <citation type="submission" date="2023-01" db="EMBL/GenBank/DDBJ databases">
        <title>The chitinases involved in constricting ring structure development in the nematode-trapping fungus Drechslerella dactyloides.</title>
        <authorList>
            <person name="Wang R."/>
            <person name="Zhang L."/>
            <person name="Tang P."/>
            <person name="Li S."/>
            <person name="Liang L."/>
        </authorList>
    </citation>
    <scope>NUCLEOTIDE SEQUENCE</scope>
    <source>
        <strain evidence="2">YMF1.00031</strain>
    </source>
</reference>
<dbReference type="InterPro" id="IPR036852">
    <property type="entry name" value="Peptidase_S8/S53_dom_sf"/>
</dbReference>
<proteinExistence type="predicted"/>
<dbReference type="GO" id="GO:0006508">
    <property type="term" value="P:proteolysis"/>
    <property type="evidence" value="ECO:0007669"/>
    <property type="project" value="InterPro"/>
</dbReference>
<name>A0AAD6IXT5_DREDA</name>